<organism evidence="2 3">
    <name type="scientific">Undibacterium pigrum</name>
    <dbReference type="NCBI Taxonomy" id="401470"/>
    <lineage>
        <taxon>Bacteria</taxon>
        <taxon>Pseudomonadati</taxon>
        <taxon>Pseudomonadota</taxon>
        <taxon>Betaproteobacteria</taxon>
        <taxon>Burkholderiales</taxon>
        <taxon>Oxalobacteraceae</taxon>
        <taxon>Undibacterium</taxon>
    </lineage>
</organism>
<dbReference type="RefSeq" id="WP_110255995.1">
    <property type="nucleotide sequence ID" value="NZ_QJKB01000005.1"/>
</dbReference>
<dbReference type="EMBL" id="QJKB01000005">
    <property type="protein sequence ID" value="PXX42439.1"/>
    <property type="molecule type" value="Genomic_DNA"/>
</dbReference>
<evidence type="ECO:0000313" key="2">
    <source>
        <dbReference type="EMBL" id="PXX42439.1"/>
    </source>
</evidence>
<keyword evidence="1" id="KW-0732">Signal</keyword>
<name>A0A318J728_9BURK</name>
<comment type="caution">
    <text evidence="2">The sequence shown here is derived from an EMBL/GenBank/DDBJ whole genome shotgun (WGS) entry which is preliminary data.</text>
</comment>
<evidence type="ECO:0000313" key="3">
    <source>
        <dbReference type="Proteomes" id="UP000247792"/>
    </source>
</evidence>
<reference evidence="2 3" key="1">
    <citation type="submission" date="2018-05" db="EMBL/GenBank/DDBJ databases">
        <title>Genomic Encyclopedia of Type Strains, Phase IV (KMG-IV): sequencing the most valuable type-strain genomes for metagenomic binning, comparative biology and taxonomic classification.</title>
        <authorList>
            <person name="Goeker M."/>
        </authorList>
    </citation>
    <scope>NUCLEOTIDE SEQUENCE [LARGE SCALE GENOMIC DNA]</scope>
    <source>
        <strain evidence="2 3">DSM 19792</strain>
    </source>
</reference>
<protein>
    <recommendedName>
        <fullName evidence="4">ClpP protease-like protein</fullName>
    </recommendedName>
</protein>
<keyword evidence="3" id="KW-1185">Reference proteome</keyword>
<feature type="signal peptide" evidence="1">
    <location>
        <begin position="1"/>
        <end position="24"/>
    </location>
</feature>
<evidence type="ECO:0008006" key="4">
    <source>
        <dbReference type="Google" id="ProtNLM"/>
    </source>
</evidence>
<proteinExistence type="predicted"/>
<sequence length="260" mass="29420">MSLKIYTQVAITLLLTALSAATMADDNSPAQNKVPAKFLFAGNIGLYLGDIDETVNEFISAAADKKIDRLVITSRGGNVHYGILFGHWVYDNQVDVEVRSLCMSSCANYIFTAARKKTIHSSSLVIWHGSAEQKNFLEKIKKYDEYLALSLSGKASREQAEYLENEKLRYENSSRLLSEQRQFFKKINVNEYVTRLGQEPVHSGNEWVATVAVMNKMNIQNISAPEGYAETDYLKKLHPDKIPRLISFGLDEREEIKKLE</sequence>
<gene>
    <name evidence="2" type="ORF">DFR42_10597</name>
</gene>
<dbReference type="Proteomes" id="UP000247792">
    <property type="component" value="Unassembled WGS sequence"/>
</dbReference>
<dbReference type="AlphaFoldDB" id="A0A318J728"/>
<feature type="chain" id="PRO_5016396044" description="ClpP protease-like protein" evidence="1">
    <location>
        <begin position="25"/>
        <end position="260"/>
    </location>
</feature>
<evidence type="ECO:0000256" key="1">
    <source>
        <dbReference type="SAM" id="SignalP"/>
    </source>
</evidence>
<accession>A0A318J728</accession>